<evidence type="ECO:0000256" key="2">
    <source>
        <dbReference type="ARBA" id="ARBA00022692"/>
    </source>
</evidence>
<comment type="subcellular location">
    <subcellularLocation>
        <location evidence="1">Membrane</location>
        <topology evidence="1">Multi-pass membrane protein</topology>
    </subcellularLocation>
</comment>
<proteinExistence type="predicted"/>
<reference evidence="7 8" key="1">
    <citation type="submission" date="2016-08" db="EMBL/GenBank/DDBJ databases">
        <title>Genome-based comparison of Moorella thermoacetic strains.</title>
        <authorList>
            <person name="Poehlein A."/>
            <person name="Bengelsdorf F.R."/>
            <person name="Esser C."/>
            <person name="Duerre P."/>
            <person name="Daniel R."/>
        </authorList>
    </citation>
    <scope>NUCLEOTIDE SEQUENCE [LARGE SCALE GENOMIC DNA]</scope>
    <source>
        <strain evidence="7 8">DSM 21394</strain>
    </source>
</reference>
<gene>
    <name evidence="7" type="ORF">MOTE_07410</name>
</gene>
<dbReference type="InterPro" id="IPR052165">
    <property type="entry name" value="Membrane_assoc_protease"/>
</dbReference>
<keyword evidence="3 5" id="KW-1133">Transmembrane helix</keyword>
<keyword evidence="4 5" id="KW-0472">Membrane</keyword>
<dbReference type="AlphaFoldDB" id="A0A1J5P4F1"/>
<dbReference type="GO" id="GO:0005886">
    <property type="term" value="C:plasma membrane"/>
    <property type="evidence" value="ECO:0007669"/>
    <property type="project" value="TreeGrafter"/>
</dbReference>
<protein>
    <recommendedName>
        <fullName evidence="6">NfeD-like C-terminal domain-containing protein</fullName>
    </recommendedName>
</protein>
<dbReference type="Proteomes" id="UP000182811">
    <property type="component" value="Unassembled WGS sequence"/>
</dbReference>
<feature type="transmembrane region" description="Helical" evidence="5">
    <location>
        <begin position="45"/>
        <end position="67"/>
    </location>
</feature>
<dbReference type="SUPFAM" id="SSF141322">
    <property type="entry name" value="NfeD domain-like"/>
    <property type="match status" value="1"/>
</dbReference>
<evidence type="ECO:0000256" key="4">
    <source>
        <dbReference type="ARBA" id="ARBA00023136"/>
    </source>
</evidence>
<evidence type="ECO:0000256" key="5">
    <source>
        <dbReference type="SAM" id="Phobius"/>
    </source>
</evidence>
<evidence type="ECO:0000256" key="3">
    <source>
        <dbReference type="ARBA" id="ARBA00022989"/>
    </source>
</evidence>
<evidence type="ECO:0000313" key="7">
    <source>
        <dbReference type="EMBL" id="OIQ60339.1"/>
    </source>
</evidence>
<keyword evidence="2 5" id="KW-0812">Transmembrane</keyword>
<comment type="caution">
    <text evidence="7">The sequence shown here is derived from an EMBL/GenBank/DDBJ whole genome shotgun (WGS) entry which is preliminary data.</text>
</comment>
<dbReference type="InterPro" id="IPR002810">
    <property type="entry name" value="NfeD-like_C"/>
</dbReference>
<evidence type="ECO:0000259" key="6">
    <source>
        <dbReference type="Pfam" id="PF01957"/>
    </source>
</evidence>
<name>A0A1J5P4F1_NEOTH</name>
<accession>A0A1J5P4F1</accession>
<sequence length="142" mass="15120">MAWQIWVAIAIALIIAEIFSLTFYLILFAVGALGAALAMALGLPLAFQVGVFVVISVNLAVFVQPILKRTLVLNHQGRPSNTGALIGREGYVVEEVTADRGLVRVNGEVWSARSLDGQILTAGAPVRVIQVEGAKLLVKDAK</sequence>
<dbReference type="Pfam" id="PF01957">
    <property type="entry name" value="NfeD"/>
    <property type="match status" value="1"/>
</dbReference>
<evidence type="ECO:0000313" key="8">
    <source>
        <dbReference type="Proteomes" id="UP000182811"/>
    </source>
</evidence>
<evidence type="ECO:0000256" key="1">
    <source>
        <dbReference type="ARBA" id="ARBA00004141"/>
    </source>
</evidence>
<feature type="domain" description="NfeD-like C-terminal" evidence="6">
    <location>
        <begin position="84"/>
        <end position="139"/>
    </location>
</feature>
<dbReference type="PANTHER" id="PTHR33507:SF3">
    <property type="entry name" value="INNER MEMBRANE PROTEIN YBBJ"/>
    <property type="match status" value="1"/>
</dbReference>
<dbReference type="EMBL" id="MDDC01000005">
    <property type="protein sequence ID" value="OIQ60339.1"/>
    <property type="molecule type" value="Genomic_DNA"/>
</dbReference>
<feature type="transmembrane region" description="Helical" evidence="5">
    <location>
        <begin position="7"/>
        <end position="39"/>
    </location>
</feature>
<dbReference type="PANTHER" id="PTHR33507">
    <property type="entry name" value="INNER MEMBRANE PROTEIN YBBJ"/>
    <property type="match status" value="1"/>
</dbReference>
<dbReference type="OrthoDB" id="5054at2"/>
<dbReference type="Gene3D" id="2.40.50.140">
    <property type="entry name" value="Nucleic acid-binding proteins"/>
    <property type="match status" value="1"/>
</dbReference>
<dbReference type="InterPro" id="IPR012340">
    <property type="entry name" value="NA-bd_OB-fold"/>
</dbReference>
<organism evidence="7 8">
    <name type="scientific">Neomoorella thermoacetica</name>
    <name type="common">Clostridium thermoaceticum</name>
    <dbReference type="NCBI Taxonomy" id="1525"/>
    <lineage>
        <taxon>Bacteria</taxon>
        <taxon>Bacillati</taxon>
        <taxon>Bacillota</taxon>
        <taxon>Clostridia</taxon>
        <taxon>Neomoorellales</taxon>
        <taxon>Neomoorellaceae</taxon>
        <taxon>Neomoorella</taxon>
    </lineage>
</organism>